<evidence type="ECO:0000256" key="5">
    <source>
        <dbReference type="PROSITE-ProRule" id="PRU01248"/>
    </source>
</evidence>
<dbReference type="PANTHER" id="PTHR30349">
    <property type="entry name" value="PHAGE INTEGRASE-RELATED"/>
    <property type="match status" value="1"/>
</dbReference>
<dbReference type="InterPro" id="IPR044068">
    <property type="entry name" value="CB"/>
</dbReference>
<dbReference type="PROSITE" id="PS51900">
    <property type="entry name" value="CB"/>
    <property type="match status" value="1"/>
</dbReference>
<keyword evidence="2" id="KW-0229">DNA integration</keyword>
<name>A0A1V4HUI4_9BACL</name>
<dbReference type="EMBL" id="MBTG01000001">
    <property type="protein sequence ID" value="OPH62183.1"/>
    <property type="molecule type" value="Genomic_DNA"/>
</dbReference>
<feature type="domain" description="Core-binding (CB)" evidence="7">
    <location>
        <begin position="22"/>
        <end position="107"/>
    </location>
</feature>
<dbReference type="PROSITE" id="PS51898">
    <property type="entry name" value="TYR_RECOMBINASE"/>
    <property type="match status" value="1"/>
</dbReference>
<dbReference type="GO" id="GO:0006310">
    <property type="term" value="P:DNA recombination"/>
    <property type="evidence" value="ECO:0007669"/>
    <property type="project" value="UniProtKB-KW"/>
</dbReference>
<accession>A0A1V4HUI4</accession>
<dbReference type="GO" id="GO:0003677">
    <property type="term" value="F:DNA binding"/>
    <property type="evidence" value="ECO:0007669"/>
    <property type="project" value="UniProtKB-UniRule"/>
</dbReference>
<dbReference type="Gene3D" id="1.10.150.130">
    <property type="match status" value="1"/>
</dbReference>
<dbReference type="SUPFAM" id="SSF56349">
    <property type="entry name" value="DNA breaking-rejoining enzymes"/>
    <property type="match status" value="1"/>
</dbReference>
<reference evidence="9" key="1">
    <citation type="submission" date="2016-07" db="EMBL/GenBank/DDBJ databases">
        <authorList>
            <person name="Florea S."/>
            <person name="Webb J.S."/>
            <person name="Jaromczyk J."/>
            <person name="Schardl C.L."/>
        </authorList>
    </citation>
    <scope>NUCLEOTIDE SEQUENCE [LARGE SCALE GENOMIC DNA]</scope>
    <source>
        <strain evidence="9">CY1</strain>
    </source>
</reference>
<keyword evidence="9" id="KW-1185">Reference proteome</keyword>
<dbReference type="InterPro" id="IPR010998">
    <property type="entry name" value="Integrase_recombinase_N"/>
</dbReference>
<dbReference type="AlphaFoldDB" id="A0A1V4HUI4"/>
<dbReference type="InterPro" id="IPR013762">
    <property type="entry name" value="Integrase-like_cat_sf"/>
</dbReference>
<evidence type="ECO:0000259" key="6">
    <source>
        <dbReference type="PROSITE" id="PS51898"/>
    </source>
</evidence>
<gene>
    <name evidence="8" type="ORF">BC351_00290</name>
</gene>
<dbReference type="STRING" id="1469647.BC351_00290"/>
<evidence type="ECO:0000256" key="2">
    <source>
        <dbReference type="ARBA" id="ARBA00022908"/>
    </source>
</evidence>
<feature type="domain" description="Tyr recombinase" evidence="6">
    <location>
        <begin position="135"/>
        <end position="325"/>
    </location>
</feature>
<dbReference type="Gene3D" id="1.10.443.10">
    <property type="entry name" value="Intergrase catalytic core"/>
    <property type="match status" value="1"/>
</dbReference>
<dbReference type="InterPro" id="IPR011010">
    <property type="entry name" value="DNA_brk_join_enz"/>
</dbReference>
<dbReference type="InterPro" id="IPR004107">
    <property type="entry name" value="Integrase_SAM-like_N"/>
</dbReference>
<dbReference type="CDD" id="cd00397">
    <property type="entry name" value="DNA_BRE_C"/>
    <property type="match status" value="1"/>
</dbReference>
<evidence type="ECO:0000256" key="1">
    <source>
        <dbReference type="ARBA" id="ARBA00008857"/>
    </source>
</evidence>
<dbReference type="PANTHER" id="PTHR30349:SF64">
    <property type="entry name" value="PROPHAGE INTEGRASE INTD-RELATED"/>
    <property type="match status" value="1"/>
</dbReference>
<comment type="caution">
    <text evidence="8">The sequence shown here is derived from an EMBL/GenBank/DDBJ whole genome shotgun (WGS) entry which is preliminary data.</text>
</comment>
<organism evidence="8 9">
    <name type="scientific">Paenibacillus ferrarius</name>
    <dbReference type="NCBI Taxonomy" id="1469647"/>
    <lineage>
        <taxon>Bacteria</taxon>
        <taxon>Bacillati</taxon>
        <taxon>Bacillota</taxon>
        <taxon>Bacilli</taxon>
        <taxon>Bacillales</taxon>
        <taxon>Paenibacillaceae</taxon>
        <taxon>Paenibacillus</taxon>
    </lineage>
</organism>
<keyword evidence="4" id="KW-0233">DNA recombination</keyword>
<sequence>MIRDRAPKSISITDEQYKQVNKENRRLAEEWLNESTHLSPNSISQYKSAIKIFLVWIHETFGENKQIHQIKKKDYLRFQNSLIRRGLSSGGVKLKRSCISSFCKYIINFYEEEEDYLTFRNFVDGVPNPTLNKVYEKVPVSEEESQLIIKQLTEDENWQLLALYYFMYISGCRRGEIVQVRREILDYAPVEGKNYYWTHKIRCKGKGLEGESRPIMFDDKAREYVNKWMEARGEDDNPYLFVTKYNKSVNQIKISTVNDWFANIISDIVGRRVNPHITRASRSTDILNSGLNIKMAQKLLGHKDSSTTEKFYDLREDQEDMGGIF</sequence>
<dbReference type="InterPro" id="IPR002104">
    <property type="entry name" value="Integrase_catalytic"/>
</dbReference>
<dbReference type="Proteomes" id="UP000190626">
    <property type="component" value="Unassembled WGS sequence"/>
</dbReference>
<evidence type="ECO:0000313" key="8">
    <source>
        <dbReference type="EMBL" id="OPH62183.1"/>
    </source>
</evidence>
<evidence type="ECO:0000256" key="3">
    <source>
        <dbReference type="ARBA" id="ARBA00023125"/>
    </source>
</evidence>
<proteinExistence type="inferred from homology"/>
<evidence type="ECO:0008006" key="10">
    <source>
        <dbReference type="Google" id="ProtNLM"/>
    </source>
</evidence>
<dbReference type="Pfam" id="PF00589">
    <property type="entry name" value="Phage_integrase"/>
    <property type="match status" value="1"/>
</dbReference>
<dbReference type="GO" id="GO:0015074">
    <property type="term" value="P:DNA integration"/>
    <property type="evidence" value="ECO:0007669"/>
    <property type="project" value="UniProtKB-KW"/>
</dbReference>
<dbReference type="Pfam" id="PF13495">
    <property type="entry name" value="Phage_int_SAM_4"/>
    <property type="match status" value="1"/>
</dbReference>
<protein>
    <recommendedName>
        <fullName evidence="10">Integrase</fullName>
    </recommendedName>
</protein>
<keyword evidence="3 5" id="KW-0238">DNA-binding</keyword>
<comment type="similarity">
    <text evidence="1">Belongs to the 'phage' integrase family.</text>
</comment>
<evidence type="ECO:0000313" key="9">
    <source>
        <dbReference type="Proteomes" id="UP000190626"/>
    </source>
</evidence>
<dbReference type="InterPro" id="IPR050090">
    <property type="entry name" value="Tyrosine_recombinase_XerCD"/>
</dbReference>
<evidence type="ECO:0000256" key="4">
    <source>
        <dbReference type="ARBA" id="ARBA00023172"/>
    </source>
</evidence>
<evidence type="ECO:0000259" key="7">
    <source>
        <dbReference type="PROSITE" id="PS51900"/>
    </source>
</evidence>